<dbReference type="EMBL" id="BAAAYU010000001">
    <property type="protein sequence ID" value="GAA3628816.1"/>
    <property type="molecule type" value="Genomic_DNA"/>
</dbReference>
<reference evidence="4" key="1">
    <citation type="journal article" date="2019" name="Int. J. Syst. Evol. Microbiol.">
        <title>The Global Catalogue of Microorganisms (GCM) 10K type strain sequencing project: providing services to taxonomists for standard genome sequencing and annotation.</title>
        <authorList>
            <consortium name="The Broad Institute Genomics Platform"/>
            <consortium name="The Broad Institute Genome Sequencing Center for Infectious Disease"/>
            <person name="Wu L."/>
            <person name="Ma J."/>
        </authorList>
    </citation>
    <scope>NUCLEOTIDE SEQUENCE [LARGE SCALE GENOMIC DNA]</scope>
    <source>
        <strain evidence="4">JCM 16544</strain>
    </source>
</reference>
<dbReference type="NCBIfam" id="NF033493">
    <property type="entry name" value="MetS_like_NSS"/>
    <property type="match status" value="1"/>
</dbReference>
<dbReference type="Proteomes" id="UP001501697">
    <property type="component" value="Unassembled WGS sequence"/>
</dbReference>
<proteinExistence type="predicted"/>
<feature type="region of interest" description="Disordered" evidence="1">
    <location>
        <begin position="34"/>
        <end position="55"/>
    </location>
</feature>
<keyword evidence="2" id="KW-0812">Transmembrane</keyword>
<feature type="transmembrane region" description="Helical" evidence="2">
    <location>
        <begin position="6"/>
        <end position="27"/>
    </location>
</feature>
<sequence>MTPIAVTFMVLSIVIVWGGLLVSAFFLRSRGDVADFPPGASDDHREDEGIIEHDT</sequence>
<evidence type="ECO:0000313" key="4">
    <source>
        <dbReference type="Proteomes" id="UP001501697"/>
    </source>
</evidence>
<name>A0ABP7ABL1_9MICO</name>
<keyword evidence="2" id="KW-1133">Transmembrane helix</keyword>
<keyword evidence="2" id="KW-0472">Membrane</keyword>
<protein>
    <recommendedName>
        <fullName evidence="5">Methionine/alanine importer small subunit</fullName>
    </recommendedName>
</protein>
<evidence type="ECO:0000256" key="2">
    <source>
        <dbReference type="SAM" id="Phobius"/>
    </source>
</evidence>
<comment type="caution">
    <text evidence="3">The sequence shown here is derived from an EMBL/GenBank/DDBJ whole genome shotgun (WGS) entry which is preliminary data.</text>
</comment>
<accession>A0ABP7ABL1</accession>
<evidence type="ECO:0000256" key="1">
    <source>
        <dbReference type="SAM" id="MobiDB-lite"/>
    </source>
</evidence>
<keyword evidence="4" id="KW-1185">Reference proteome</keyword>
<organism evidence="3 4">
    <name type="scientific">Microbacterium awajiense</name>
    <dbReference type="NCBI Taxonomy" id="415214"/>
    <lineage>
        <taxon>Bacteria</taxon>
        <taxon>Bacillati</taxon>
        <taxon>Actinomycetota</taxon>
        <taxon>Actinomycetes</taxon>
        <taxon>Micrococcales</taxon>
        <taxon>Microbacteriaceae</taxon>
        <taxon>Microbacterium</taxon>
    </lineage>
</organism>
<feature type="compositionally biased region" description="Basic and acidic residues" evidence="1">
    <location>
        <begin position="41"/>
        <end position="55"/>
    </location>
</feature>
<evidence type="ECO:0000313" key="3">
    <source>
        <dbReference type="EMBL" id="GAA3628816.1"/>
    </source>
</evidence>
<dbReference type="InterPro" id="IPR031596">
    <property type="entry name" value="MaAIMP_sms"/>
</dbReference>
<dbReference type="RefSeq" id="WP_344736721.1">
    <property type="nucleotide sequence ID" value="NZ_BAAAYU010000001.1"/>
</dbReference>
<evidence type="ECO:0008006" key="5">
    <source>
        <dbReference type="Google" id="ProtNLM"/>
    </source>
</evidence>
<dbReference type="Pfam" id="PF16951">
    <property type="entry name" value="MaAIMP_sms"/>
    <property type="match status" value="1"/>
</dbReference>
<gene>
    <name evidence="3" type="ORF">GCM10022200_09260</name>
</gene>